<keyword evidence="3" id="KW-1185">Reference proteome</keyword>
<dbReference type="RefSeq" id="WP_259312941.1">
    <property type="nucleotide sequence ID" value="NZ_CP087164.1"/>
</dbReference>
<gene>
    <name evidence="2" type="ORF">DSM104329_05362</name>
</gene>
<proteinExistence type="predicted"/>
<reference evidence="2" key="1">
    <citation type="journal article" date="2022" name="Int. J. Syst. Evol. Microbiol.">
        <title>Pseudomonas aegrilactucae sp. nov. and Pseudomonas morbosilactucae sp. nov., pathogens causing bacterial rot of lettuce in Japan.</title>
        <authorList>
            <person name="Sawada H."/>
            <person name="Fujikawa T."/>
            <person name="Satou M."/>
        </authorList>
    </citation>
    <scope>NUCLEOTIDE SEQUENCE</scope>
    <source>
        <strain evidence="2">0166_1</strain>
    </source>
</reference>
<organism evidence="2 3">
    <name type="scientific">Capillimicrobium parvum</name>
    <dbReference type="NCBI Taxonomy" id="2884022"/>
    <lineage>
        <taxon>Bacteria</taxon>
        <taxon>Bacillati</taxon>
        <taxon>Actinomycetota</taxon>
        <taxon>Thermoleophilia</taxon>
        <taxon>Solirubrobacterales</taxon>
        <taxon>Capillimicrobiaceae</taxon>
        <taxon>Capillimicrobium</taxon>
    </lineage>
</organism>
<protein>
    <submittedName>
        <fullName evidence="2">Uncharacterized protein</fullName>
    </submittedName>
</protein>
<dbReference type="KEGG" id="sbae:DSM104329_05362"/>
<evidence type="ECO:0000313" key="3">
    <source>
        <dbReference type="Proteomes" id="UP001162834"/>
    </source>
</evidence>
<sequence>MSEIRPDWDLSTPGLREAWDAGDVSPFHGCDKRADATPSAD</sequence>
<feature type="region of interest" description="Disordered" evidence="1">
    <location>
        <begin position="1"/>
        <end position="41"/>
    </location>
</feature>
<accession>A0A9E6Y2P4</accession>
<dbReference type="EMBL" id="CP087164">
    <property type="protein sequence ID" value="UGS38930.1"/>
    <property type="molecule type" value="Genomic_DNA"/>
</dbReference>
<dbReference type="AlphaFoldDB" id="A0A9E6Y2P4"/>
<evidence type="ECO:0000256" key="1">
    <source>
        <dbReference type="SAM" id="MobiDB-lite"/>
    </source>
</evidence>
<evidence type="ECO:0000313" key="2">
    <source>
        <dbReference type="EMBL" id="UGS38930.1"/>
    </source>
</evidence>
<name>A0A9E6Y2P4_9ACTN</name>
<dbReference type="Proteomes" id="UP001162834">
    <property type="component" value="Chromosome"/>
</dbReference>